<accession>A0A1I6M0M9</accession>
<feature type="signal peptide" evidence="1">
    <location>
        <begin position="1"/>
        <end position="20"/>
    </location>
</feature>
<dbReference type="STRING" id="474950.SAMN05421771_1615"/>
<evidence type="ECO:0000256" key="1">
    <source>
        <dbReference type="SAM" id="SignalP"/>
    </source>
</evidence>
<dbReference type="RefSeq" id="WP_089838256.1">
    <property type="nucleotide sequence ID" value="NZ_FOZL01000001.1"/>
</dbReference>
<evidence type="ECO:0008006" key="4">
    <source>
        <dbReference type="Google" id="ProtNLM"/>
    </source>
</evidence>
<dbReference type="AlphaFoldDB" id="A0A1I6M0M9"/>
<evidence type="ECO:0000313" key="2">
    <source>
        <dbReference type="EMBL" id="SFS09250.1"/>
    </source>
</evidence>
<organism evidence="2 3">
    <name type="scientific">Granulicella pectinivorans</name>
    <dbReference type="NCBI Taxonomy" id="474950"/>
    <lineage>
        <taxon>Bacteria</taxon>
        <taxon>Pseudomonadati</taxon>
        <taxon>Acidobacteriota</taxon>
        <taxon>Terriglobia</taxon>
        <taxon>Terriglobales</taxon>
        <taxon>Acidobacteriaceae</taxon>
        <taxon>Granulicella</taxon>
    </lineage>
</organism>
<dbReference type="EMBL" id="FOZL01000001">
    <property type="protein sequence ID" value="SFS09250.1"/>
    <property type="molecule type" value="Genomic_DNA"/>
</dbReference>
<reference evidence="2 3" key="1">
    <citation type="submission" date="2016-10" db="EMBL/GenBank/DDBJ databases">
        <authorList>
            <person name="de Groot N.N."/>
        </authorList>
    </citation>
    <scope>NUCLEOTIDE SEQUENCE [LARGE SCALE GENOMIC DNA]</scope>
    <source>
        <strain evidence="2 3">DSM 21001</strain>
    </source>
</reference>
<name>A0A1I6M0M9_9BACT</name>
<dbReference type="Proteomes" id="UP000199024">
    <property type="component" value="Unassembled WGS sequence"/>
</dbReference>
<feature type="chain" id="PRO_5011796941" description="Glycine zipper" evidence="1">
    <location>
        <begin position="21"/>
        <end position="123"/>
    </location>
</feature>
<sequence length="123" mass="12928">MTKRWLALPLLLATTLPGLAQYGDRRDHGQFYGGVRDGGRRGDYYGHDRRYGNGYDDRYYQQRQGGIGPGKGALIGGAGGAALGAVFGGGAKGALIGGAAGAGIGAILGKQHQNNQRDRYYGR</sequence>
<protein>
    <recommendedName>
        <fullName evidence="4">Glycine zipper</fullName>
    </recommendedName>
</protein>
<gene>
    <name evidence="2" type="ORF">SAMN05421771_1615</name>
</gene>
<evidence type="ECO:0000313" key="3">
    <source>
        <dbReference type="Proteomes" id="UP000199024"/>
    </source>
</evidence>
<keyword evidence="1" id="KW-0732">Signal</keyword>
<keyword evidence="3" id="KW-1185">Reference proteome</keyword>
<proteinExistence type="predicted"/>